<evidence type="ECO:0000313" key="8">
    <source>
        <dbReference type="EMBL" id="KOA19407.1"/>
    </source>
</evidence>
<evidence type="ECO:0000256" key="2">
    <source>
        <dbReference type="ARBA" id="ARBA00022840"/>
    </source>
</evidence>
<dbReference type="Pfam" id="PF25601">
    <property type="entry name" value="AAA_lid_14"/>
    <property type="match status" value="1"/>
</dbReference>
<dbReference type="InterPro" id="IPR029016">
    <property type="entry name" value="GAF-like_dom_sf"/>
</dbReference>
<dbReference type="SMART" id="SM00382">
    <property type="entry name" value="AAA"/>
    <property type="match status" value="1"/>
</dbReference>
<dbReference type="InterPro" id="IPR027417">
    <property type="entry name" value="P-loop_NTPase"/>
</dbReference>
<evidence type="ECO:0000256" key="1">
    <source>
        <dbReference type="ARBA" id="ARBA00022741"/>
    </source>
</evidence>
<keyword evidence="2" id="KW-0067">ATP-binding</keyword>
<dbReference type="RefSeq" id="WP_052221761.1">
    <property type="nucleotide sequence ID" value="NZ_LHUR01000024.1"/>
</dbReference>
<dbReference type="InterPro" id="IPR025944">
    <property type="entry name" value="Sigma_54_int_dom_CS"/>
</dbReference>
<feature type="domain" description="Sigma-54 factor interaction" evidence="6">
    <location>
        <begin position="328"/>
        <end position="558"/>
    </location>
</feature>
<dbReference type="PANTHER" id="PTHR32071">
    <property type="entry name" value="TRANSCRIPTIONAL REGULATORY PROTEIN"/>
    <property type="match status" value="1"/>
</dbReference>
<dbReference type="PROSITE" id="PS00675">
    <property type="entry name" value="SIGMA54_INTERACT_1"/>
    <property type="match status" value="1"/>
</dbReference>
<dbReference type="InterPro" id="IPR035965">
    <property type="entry name" value="PAS-like_dom_sf"/>
</dbReference>
<dbReference type="PRINTS" id="PR01590">
    <property type="entry name" value="HTHFIS"/>
</dbReference>
<dbReference type="STRING" id="36844.SAMN04488501_11346"/>
<dbReference type="Gene3D" id="3.30.450.20">
    <property type="entry name" value="PAS domain"/>
    <property type="match status" value="1"/>
</dbReference>
<dbReference type="CDD" id="cd00130">
    <property type="entry name" value="PAS"/>
    <property type="match status" value="1"/>
</dbReference>
<dbReference type="SUPFAM" id="SSF55781">
    <property type="entry name" value="GAF domain-like"/>
    <property type="match status" value="1"/>
</dbReference>
<dbReference type="Pfam" id="PF02954">
    <property type="entry name" value="HTH_8"/>
    <property type="match status" value="1"/>
</dbReference>
<dbReference type="Gene3D" id="1.10.8.60">
    <property type="match status" value="1"/>
</dbReference>
<dbReference type="GO" id="GO:0005524">
    <property type="term" value="F:ATP binding"/>
    <property type="evidence" value="ECO:0007669"/>
    <property type="project" value="UniProtKB-KW"/>
</dbReference>
<gene>
    <name evidence="8" type="primary">acoR_1</name>
    <name evidence="8" type="ORF">CLHOM_21980</name>
</gene>
<dbReference type="PROSITE" id="PS50045">
    <property type="entry name" value="SIGMA54_INTERACT_4"/>
    <property type="match status" value="1"/>
</dbReference>
<keyword evidence="3" id="KW-0805">Transcription regulation</keyword>
<dbReference type="InterPro" id="IPR002197">
    <property type="entry name" value="HTH_Fis"/>
</dbReference>
<dbReference type="SUPFAM" id="SSF52540">
    <property type="entry name" value="P-loop containing nucleoside triphosphate hydrolases"/>
    <property type="match status" value="1"/>
</dbReference>
<dbReference type="Pfam" id="PF01590">
    <property type="entry name" value="GAF"/>
    <property type="match status" value="1"/>
</dbReference>
<keyword evidence="4" id="KW-0238">DNA-binding</keyword>
<dbReference type="SUPFAM" id="SSF55785">
    <property type="entry name" value="PYP-like sensor domain (PAS domain)"/>
    <property type="match status" value="1"/>
</dbReference>
<dbReference type="PROSITE" id="PS50112">
    <property type="entry name" value="PAS"/>
    <property type="match status" value="1"/>
</dbReference>
<dbReference type="SUPFAM" id="SSF46689">
    <property type="entry name" value="Homeodomain-like"/>
    <property type="match status" value="1"/>
</dbReference>
<dbReference type="Gene3D" id="3.40.50.300">
    <property type="entry name" value="P-loop containing nucleotide triphosphate hydrolases"/>
    <property type="match status" value="1"/>
</dbReference>
<accession>A0A0L6Z8V4</accession>
<dbReference type="InterPro" id="IPR000014">
    <property type="entry name" value="PAS"/>
</dbReference>
<sequence>MKKDILRYDKSLLLKSHEKCYNLGLSPDLVYSKKIIKDEDVLKKINDNKELIIVATPFMNKLYQIVKGSNYFVVLTDGEGCILNVIGDQEILKEAFELKMILGAYMNEENIGTNAMSIALNENIPIQISGNDHYIKAYHRWTCSAAPIKNVHGEIIGVLDITGYSKTIHPHTLGMVVAAANAIESMIESNSYNMALEASKKNMESIFNCLPKGILTSDLSGTIKTMNENVTELFGFTEAEMKERKMWDLIQDWHEIVDEIYNKKTFQDEDVYVNARKNRLQLNLSVYPIYDSKMRIVEITCVFSDLHKSRKRAAKILCGQAIYTFDKIIGKNKKLVKTIDYAKKIADSRSTILITGESGTGKEVFAQSIHNYSDRKNMPFIAVNCGAIPRNLIESELFGYDEGAFTGAKRGGYSGKFEISDGGTIFLDEIGEMPLDMQIRLLRVIEEGVINRVGSSKQIPVNVRIIAATNKNLEEEVEKGNFRKDLFYRLNVLPLYLIPLRERKDDIPILIEYFMNKTSKHLNKRKVEIPEDYIQKIIEYDWPGNIRELENIIELMINYESFEAFEMYGDIKNKSDKEAEISSLDAPDISLEAMEKIHIKKVLDKYQGNVSLAAKALGIGRNTLYRKIKQHSL</sequence>
<dbReference type="EMBL" id="LHUR01000024">
    <property type="protein sequence ID" value="KOA19407.1"/>
    <property type="molecule type" value="Genomic_DNA"/>
</dbReference>
<evidence type="ECO:0000259" key="6">
    <source>
        <dbReference type="PROSITE" id="PS50045"/>
    </source>
</evidence>
<organism evidence="8 9">
    <name type="scientific">Clostridium homopropionicum DSM 5847</name>
    <dbReference type="NCBI Taxonomy" id="1121318"/>
    <lineage>
        <taxon>Bacteria</taxon>
        <taxon>Bacillati</taxon>
        <taxon>Bacillota</taxon>
        <taxon>Clostridia</taxon>
        <taxon>Eubacteriales</taxon>
        <taxon>Clostridiaceae</taxon>
        <taxon>Clostridium</taxon>
    </lineage>
</organism>
<dbReference type="InterPro" id="IPR003593">
    <property type="entry name" value="AAA+_ATPase"/>
</dbReference>
<dbReference type="InterPro" id="IPR025662">
    <property type="entry name" value="Sigma_54_int_dom_ATP-bd_1"/>
</dbReference>
<dbReference type="NCBIfam" id="TIGR00229">
    <property type="entry name" value="sensory_box"/>
    <property type="match status" value="1"/>
</dbReference>
<dbReference type="PROSITE" id="PS00676">
    <property type="entry name" value="SIGMA54_INTERACT_2"/>
    <property type="match status" value="1"/>
</dbReference>
<comment type="caution">
    <text evidence="8">The sequence shown here is derived from an EMBL/GenBank/DDBJ whole genome shotgun (WGS) entry which is preliminary data.</text>
</comment>
<feature type="domain" description="PAS" evidence="7">
    <location>
        <begin position="199"/>
        <end position="251"/>
    </location>
</feature>
<keyword evidence="9" id="KW-1185">Reference proteome</keyword>
<dbReference type="Proteomes" id="UP000037043">
    <property type="component" value="Unassembled WGS sequence"/>
</dbReference>
<evidence type="ECO:0000256" key="3">
    <source>
        <dbReference type="ARBA" id="ARBA00023015"/>
    </source>
</evidence>
<evidence type="ECO:0000256" key="4">
    <source>
        <dbReference type="ARBA" id="ARBA00023125"/>
    </source>
</evidence>
<dbReference type="AlphaFoldDB" id="A0A0L6Z8V4"/>
<dbReference type="SMART" id="SM00091">
    <property type="entry name" value="PAS"/>
    <property type="match status" value="1"/>
</dbReference>
<dbReference type="Pfam" id="PF00158">
    <property type="entry name" value="Sigma54_activat"/>
    <property type="match status" value="1"/>
</dbReference>
<dbReference type="InterPro" id="IPR025943">
    <property type="entry name" value="Sigma_54_int_dom_ATP-bd_2"/>
</dbReference>
<dbReference type="CDD" id="cd00009">
    <property type="entry name" value="AAA"/>
    <property type="match status" value="1"/>
</dbReference>
<evidence type="ECO:0000256" key="5">
    <source>
        <dbReference type="ARBA" id="ARBA00023163"/>
    </source>
</evidence>
<dbReference type="PANTHER" id="PTHR32071:SF57">
    <property type="entry name" value="C4-DICARBOXYLATE TRANSPORT TRANSCRIPTIONAL REGULATORY PROTEIN DCTD"/>
    <property type="match status" value="1"/>
</dbReference>
<evidence type="ECO:0000259" key="7">
    <source>
        <dbReference type="PROSITE" id="PS50112"/>
    </source>
</evidence>
<dbReference type="Gene3D" id="1.10.10.60">
    <property type="entry name" value="Homeodomain-like"/>
    <property type="match status" value="1"/>
</dbReference>
<dbReference type="InterPro" id="IPR058031">
    <property type="entry name" value="AAA_lid_NorR"/>
</dbReference>
<dbReference type="FunFam" id="3.40.50.300:FF:000006">
    <property type="entry name" value="DNA-binding transcriptional regulator NtrC"/>
    <property type="match status" value="1"/>
</dbReference>
<dbReference type="InterPro" id="IPR003018">
    <property type="entry name" value="GAF"/>
</dbReference>
<dbReference type="PROSITE" id="PS00688">
    <property type="entry name" value="SIGMA54_INTERACT_3"/>
    <property type="match status" value="1"/>
</dbReference>
<dbReference type="Gene3D" id="3.30.450.40">
    <property type="match status" value="1"/>
</dbReference>
<dbReference type="InterPro" id="IPR002078">
    <property type="entry name" value="Sigma_54_int"/>
</dbReference>
<evidence type="ECO:0000313" key="9">
    <source>
        <dbReference type="Proteomes" id="UP000037043"/>
    </source>
</evidence>
<proteinExistence type="predicted"/>
<keyword evidence="1" id="KW-0547">Nucleotide-binding</keyword>
<dbReference type="InterPro" id="IPR009057">
    <property type="entry name" value="Homeodomain-like_sf"/>
</dbReference>
<reference evidence="9" key="1">
    <citation type="submission" date="2015-08" db="EMBL/GenBank/DDBJ databases">
        <title>Genome sequence of the strict anaerobe Clostridium homopropionicum LuHBu1 (DSM 5847T).</title>
        <authorList>
            <person name="Poehlein A."/>
            <person name="Beck M."/>
            <person name="Schiel-Bengelsdorf B."/>
            <person name="Bengelsdorf F.R."/>
            <person name="Daniel R."/>
            <person name="Duerre P."/>
        </authorList>
    </citation>
    <scope>NUCLEOTIDE SEQUENCE [LARGE SCALE GENOMIC DNA]</scope>
    <source>
        <strain evidence="9">DSM 5847</strain>
    </source>
</reference>
<keyword evidence="5" id="KW-0804">Transcription</keyword>
<dbReference type="GO" id="GO:0006355">
    <property type="term" value="P:regulation of DNA-templated transcription"/>
    <property type="evidence" value="ECO:0007669"/>
    <property type="project" value="InterPro"/>
</dbReference>
<dbReference type="Pfam" id="PF13426">
    <property type="entry name" value="PAS_9"/>
    <property type="match status" value="1"/>
</dbReference>
<protein>
    <submittedName>
        <fullName evidence="8">Acetoin dehydrogenase operon transcriptional activator AcoR</fullName>
    </submittedName>
</protein>
<dbReference type="GO" id="GO:0043565">
    <property type="term" value="F:sequence-specific DNA binding"/>
    <property type="evidence" value="ECO:0007669"/>
    <property type="project" value="InterPro"/>
</dbReference>
<dbReference type="PATRIC" id="fig|1121318.3.peg.2207"/>
<name>A0A0L6Z8V4_9CLOT</name>